<comment type="subcellular location">
    <subcellularLocation>
        <location evidence="1 14">Cell outer membrane</location>
        <topology evidence="1 14">Multi-pass membrane protein</topology>
    </subcellularLocation>
</comment>
<dbReference type="PANTHER" id="PTHR32552">
    <property type="entry name" value="FERRICHROME IRON RECEPTOR-RELATED"/>
    <property type="match status" value="1"/>
</dbReference>
<evidence type="ECO:0000256" key="2">
    <source>
        <dbReference type="ARBA" id="ARBA00009810"/>
    </source>
</evidence>
<dbReference type="PANTHER" id="PTHR32552:SF68">
    <property type="entry name" value="FERRICHROME OUTER MEMBRANE TRANSPORTER_PHAGE RECEPTOR"/>
    <property type="match status" value="1"/>
</dbReference>
<evidence type="ECO:0000313" key="19">
    <source>
        <dbReference type="Proteomes" id="UP000056109"/>
    </source>
</evidence>
<evidence type="ECO:0000256" key="10">
    <source>
        <dbReference type="ARBA" id="ARBA00023077"/>
    </source>
</evidence>
<dbReference type="Gene3D" id="3.55.50.30">
    <property type="match status" value="1"/>
</dbReference>
<name>A0A0U5BCY7_9PROT</name>
<keyword evidence="8" id="KW-0408">Iron</keyword>
<keyword evidence="10 15" id="KW-0798">TonB box</keyword>
<dbReference type="FunFam" id="2.170.130.10:FF:000001">
    <property type="entry name" value="Catecholate siderophore TonB-dependent receptor"/>
    <property type="match status" value="1"/>
</dbReference>
<keyword evidence="6 14" id="KW-0812">Transmembrane</keyword>
<dbReference type="GO" id="GO:0009279">
    <property type="term" value="C:cell outer membrane"/>
    <property type="evidence" value="ECO:0007669"/>
    <property type="project" value="UniProtKB-SubCell"/>
</dbReference>
<keyword evidence="19" id="KW-1185">Reference proteome</keyword>
<evidence type="ECO:0000256" key="11">
    <source>
        <dbReference type="ARBA" id="ARBA00023136"/>
    </source>
</evidence>
<gene>
    <name evidence="18" type="primary">fhuA</name>
    <name evidence="18" type="ORF">ASN_3243</name>
</gene>
<dbReference type="InterPro" id="IPR037066">
    <property type="entry name" value="Plug_dom_sf"/>
</dbReference>
<evidence type="ECO:0000256" key="13">
    <source>
        <dbReference type="ARBA" id="ARBA00023237"/>
    </source>
</evidence>
<dbReference type="RefSeq" id="WP_082666716.1">
    <property type="nucleotide sequence ID" value="NZ_LN606600.1"/>
</dbReference>
<dbReference type="GO" id="GO:0038023">
    <property type="term" value="F:signaling receptor activity"/>
    <property type="evidence" value="ECO:0007669"/>
    <property type="project" value="InterPro"/>
</dbReference>
<keyword evidence="3 14" id="KW-0813">Transport</keyword>
<keyword evidence="13 14" id="KW-0998">Cell outer membrane</keyword>
<dbReference type="CDD" id="cd01347">
    <property type="entry name" value="ligand_gated_channel"/>
    <property type="match status" value="1"/>
</dbReference>
<dbReference type="KEGG" id="asz:ASN_3243"/>
<feature type="domain" description="TonB-dependent receptor plug" evidence="17">
    <location>
        <begin position="88"/>
        <end position="190"/>
    </location>
</feature>
<protein>
    <submittedName>
        <fullName evidence="18">TonB-dependent siderophore receptor</fullName>
    </submittedName>
</protein>
<dbReference type="GO" id="GO:0015891">
    <property type="term" value="P:siderophore transport"/>
    <property type="evidence" value="ECO:0007669"/>
    <property type="project" value="InterPro"/>
</dbReference>
<dbReference type="Gene3D" id="2.170.130.10">
    <property type="entry name" value="TonB-dependent receptor, plug domain"/>
    <property type="match status" value="1"/>
</dbReference>
<dbReference type="InterPro" id="IPR012910">
    <property type="entry name" value="Plug_dom"/>
</dbReference>
<evidence type="ECO:0000256" key="15">
    <source>
        <dbReference type="RuleBase" id="RU003357"/>
    </source>
</evidence>
<keyword evidence="11 14" id="KW-0472">Membrane</keyword>
<organism evidence="18 19">
    <name type="scientific">Acetobacter senegalensis</name>
    <dbReference type="NCBI Taxonomy" id="446692"/>
    <lineage>
        <taxon>Bacteria</taxon>
        <taxon>Pseudomonadati</taxon>
        <taxon>Pseudomonadota</taxon>
        <taxon>Alphaproteobacteria</taxon>
        <taxon>Acetobacterales</taxon>
        <taxon>Acetobacteraceae</taxon>
        <taxon>Acetobacter</taxon>
    </lineage>
</organism>
<dbReference type="Gene3D" id="2.40.170.20">
    <property type="entry name" value="TonB-dependent receptor, beta-barrel domain"/>
    <property type="match status" value="1"/>
</dbReference>
<evidence type="ECO:0000313" key="18">
    <source>
        <dbReference type="EMBL" id="CEF42485.1"/>
    </source>
</evidence>
<dbReference type="InterPro" id="IPR000531">
    <property type="entry name" value="Beta-barrel_TonB"/>
</dbReference>
<reference evidence="19" key="1">
    <citation type="submission" date="2014-09" db="EMBL/GenBank/DDBJ databases">
        <authorList>
            <person name="Illeghems K.G."/>
        </authorList>
    </citation>
    <scope>NUCLEOTIDE SEQUENCE [LARGE SCALE GENOMIC DNA]</scope>
    <source>
        <strain evidence="19">108B</strain>
    </source>
</reference>
<dbReference type="NCBIfam" id="TIGR01783">
    <property type="entry name" value="TonB-siderophor"/>
    <property type="match status" value="1"/>
</dbReference>
<evidence type="ECO:0000256" key="12">
    <source>
        <dbReference type="ARBA" id="ARBA00023170"/>
    </source>
</evidence>
<evidence type="ECO:0000256" key="3">
    <source>
        <dbReference type="ARBA" id="ARBA00022448"/>
    </source>
</evidence>
<dbReference type="Pfam" id="PF07715">
    <property type="entry name" value="Plug"/>
    <property type="match status" value="1"/>
</dbReference>
<evidence type="ECO:0000256" key="8">
    <source>
        <dbReference type="ARBA" id="ARBA00023004"/>
    </source>
</evidence>
<dbReference type="PATRIC" id="fig|446692.3.peg.3432"/>
<dbReference type="EMBL" id="LN606600">
    <property type="protein sequence ID" value="CEF42485.1"/>
    <property type="molecule type" value="Genomic_DNA"/>
</dbReference>
<evidence type="ECO:0000256" key="14">
    <source>
        <dbReference type="PROSITE-ProRule" id="PRU01360"/>
    </source>
</evidence>
<keyword evidence="5" id="KW-0410">Iron transport</keyword>
<dbReference type="InterPro" id="IPR039426">
    <property type="entry name" value="TonB-dep_rcpt-like"/>
</dbReference>
<comment type="similarity">
    <text evidence="2 14 15">Belongs to the TonB-dependent receptor family.</text>
</comment>
<dbReference type="GO" id="GO:0015344">
    <property type="term" value="F:siderophore uptake transmembrane transporter activity"/>
    <property type="evidence" value="ECO:0007669"/>
    <property type="project" value="TreeGrafter"/>
</dbReference>
<feature type="domain" description="TonB-dependent receptor-like beta-barrel" evidence="16">
    <location>
        <begin position="266"/>
        <end position="717"/>
    </location>
</feature>
<evidence type="ECO:0000256" key="6">
    <source>
        <dbReference type="ARBA" id="ARBA00022692"/>
    </source>
</evidence>
<proteinExistence type="inferred from homology"/>
<dbReference type="Proteomes" id="UP000056109">
    <property type="component" value="Chromosome I"/>
</dbReference>
<keyword evidence="12 18" id="KW-0675">Receptor</keyword>
<evidence type="ECO:0000259" key="16">
    <source>
        <dbReference type="Pfam" id="PF00593"/>
    </source>
</evidence>
<dbReference type="Pfam" id="PF00593">
    <property type="entry name" value="TonB_dep_Rec_b-barrel"/>
    <property type="match status" value="1"/>
</dbReference>
<evidence type="ECO:0000259" key="17">
    <source>
        <dbReference type="Pfam" id="PF07715"/>
    </source>
</evidence>
<dbReference type="PROSITE" id="PS52016">
    <property type="entry name" value="TONB_DEPENDENT_REC_3"/>
    <property type="match status" value="1"/>
</dbReference>
<keyword evidence="9" id="KW-0406">Ion transport</keyword>
<dbReference type="InterPro" id="IPR036942">
    <property type="entry name" value="Beta-barrel_TonB_sf"/>
</dbReference>
<dbReference type="SUPFAM" id="SSF56935">
    <property type="entry name" value="Porins"/>
    <property type="match status" value="1"/>
</dbReference>
<evidence type="ECO:0000256" key="7">
    <source>
        <dbReference type="ARBA" id="ARBA00022729"/>
    </source>
</evidence>
<evidence type="ECO:0000256" key="9">
    <source>
        <dbReference type="ARBA" id="ARBA00023065"/>
    </source>
</evidence>
<dbReference type="InterPro" id="IPR010105">
    <property type="entry name" value="TonB_sidphr_rcpt"/>
</dbReference>
<keyword evidence="4 14" id="KW-1134">Transmembrane beta strand</keyword>
<dbReference type="GeneID" id="34784197"/>
<evidence type="ECO:0000256" key="1">
    <source>
        <dbReference type="ARBA" id="ARBA00004571"/>
    </source>
</evidence>
<evidence type="ECO:0000256" key="5">
    <source>
        <dbReference type="ARBA" id="ARBA00022496"/>
    </source>
</evidence>
<sequence length="748" mass="81838">MSSPVSGVMPPSQALRTLLSGTGLRARIISTNAAALMADPTNTAAYTPDGAIALGPVSVKGSSESAWGPVQGFVAKRSATATKTDTSLIETPQTINVITAEEMERLKPKRLADALRYTPGVVSGVQPSTTYFDRIRIRGFYSINNIYQDGLQLTPSGTLAVAQVDPYFLERVEVLKGPASVLYGQNGSGGLINMVTKRPTGETFQSGRINIGAYNLYEGNVDVGGTLRDRHFAYRIEAIARKAGLKGDYGTPERFAVAPSLKWTPTQKTSLTVMVNLQIDPQGNSSGYLPSVGTILPNVNGRFRRYIYTCDRSYCDYNRKQASFGYDFHQKIIENLEFRQNTRLMYVDTNTHTLSPGSLLADQKTISRTAMYQTATTEGIEVDSSLAYRYALGPIHNSIVAGFDYRIFSSDNMTSQGTSAALNLDLNHPTYGNLTIPTLIKRSDNTLIQEQYGVYAQDQIAFRKWRLLAGLRQDLARTKTDNYLTNSDSTQKDHAFTGRVGLVYLFDFGLSPYVSYSTSFEPTSGTDYFNQAFKPSMGKQIEVGAKYQPKGLNSLFTASLFNLERTNVTTADNAHTCSAAPQLSDCGNFSVQTGKVRVRGVELEGKISLTNELNATIGYTYMDARVTRSNDGYQGNIPTDTPNNMVTSWLDYRFSSGAMKGLSIGGGARYMGRMFADGANAMRIPDYVLVDGMISYDFATVPSPWKHLKLTLSATNLADRKAIGGCLSSSYCDYVGRRTISGSIGMKF</sequence>
<evidence type="ECO:0000256" key="4">
    <source>
        <dbReference type="ARBA" id="ARBA00022452"/>
    </source>
</evidence>
<accession>A0A0U5BCY7</accession>
<dbReference type="AlphaFoldDB" id="A0A0U5BCY7"/>
<keyword evidence="7" id="KW-0732">Signal</keyword>